<sequence length="243" mass="27261">MSVQRPSLVTGPGAVGSWPEHFDQLYTRSRDMRLQRFYAAGTVTADTPIINTPLIAMDFETTGLDAEQNDIVSIGVVPFSIHRIFCRESAHWVVKPGQNLTGGSVVIHGITHSEIDVAPDLESILESLLTAIAGRIVVVHYRHIEREFLAQALLHRLGESIEFPVIDTMALEQNILYRRQSILDRLLKRRVGPLRLGDCRERYGLPHYQAHHALTDALATAELFQAQVAHHFGEETLLGELWC</sequence>
<dbReference type="PANTHER" id="PTHR30231:SF4">
    <property type="entry name" value="PROTEIN NEN2"/>
    <property type="match status" value="1"/>
</dbReference>
<evidence type="ECO:0000256" key="2">
    <source>
        <dbReference type="ARBA" id="ARBA00022801"/>
    </source>
</evidence>
<dbReference type="SMART" id="SM00479">
    <property type="entry name" value="EXOIII"/>
    <property type="match status" value="1"/>
</dbReference>
<dbReference type="AlphaFoldDB" id="A0A557SCQ3"/>
<keyword evidence="3 5" id="KW-0269">Exonuclease</keyword>
<name>A0A557SCQ3_9GAMM</name>
<keyword evidence="6" id="KW-1185">Reference proteome</keyword>
<evidence type="ECO:0000256" key="3">
    <source>
        <dbReference type="ARBA" id="ARBA00022839"/>
    </source>
</evidence>
<comment type="caution">
    <text evidence="5">The sequence shown here is derived from an EMBL/GenBank/DDBJ whole genome shotgun (WGS) entry which is preliminary data.</text>
</comment>
<dbReference type="Pfam" id="PF00929">
    <property type="entry name" value="RNase_T"/>
    <property type="match status" value="1"/>
</dbReference>
<evidence type="ECO:0000256" key="1">
    <source>
        <dbReference type="ARBA" id="ARBA00022722"/>
    </source>
</evidence>
<evidence type="ECO:0000313" key="6">
    <source>
        <dbReference type="Proteomes" id="UP000316649"/>
    </source>
</evidence>
<dbReference type="PANTHER" id="PTHR30231">
    <property type="entry name" value="DNA POLYMERASE III SUBUNIT EPSILON"/>
    <property type="match status" value="1"/>
</dbReference>
<dbReference type="EMBL" id="VMNH01000009">
    <property type="protein sequence ID" value="TVO75192.1"/>
    <property type="molecule type" value="Genomic_DNA"/>
</dbReference>
<gene>
    <name evidence="5" type="ORF">FHP88_09275</name>
</gene>
<dbReference type="Proteomes" id="UP000316649">
    <property type="component" value="Unassembled WGS sequence"/>
</dbReference>
<evidence type="ECO:0000313" key="5">
    <source>
        <dbReference type="EMBL" id="TVO75192.1"/>
    </source>
</evidence>
<dbReference type="InterPro" id="IPR036397">
    <property type="entry name" value="RNaseH_sf"/>
</dbReference>
<reference evidence="5 6" key="1">
    <citation type="submission" date="2019-07" db="EMBL/GenBank/DDBJ databases">
        <title>The pathways for chlorine oxyanion respiration interact through the shared metabolite chlorate.</title>
        <authorList>
            <person name="Barnum T.P."/>
            <person name="Cheng Y."/>
            <person name="Hill K.A."/>
            <person name="Lucas L.N."/>
            <person name="Carlson H.K."/>
            <person name="Coates J.D."/>
        </authorList>
    </citation>
    <scope>NUCLEOTIDE SEQUENCE [LARGE SCALE GENOMIC DNA]</scope>
    <source>
        <strain evidence="5 6">BK-1</strain>
    </source>
</reference>
<evidence type="ECO:0000259" key="4">
    <source>
        <dbReference type="SMART" id="SM00479"/>
    </source>
</evidence>
<accession>A0A557SCQ3</accession>
<dbReference type="GO" id="GO:0003676">
    <property type="term" value="F:nucleic acid binding"/>
    <property type="evidence" value="ECO:0007669"/>
    <property type="project" value="InterPro"/>
</dbReference>
<dbReference type="NCBIfam" id="NF006602">
    <property type="entry name" value="PRK09146.1"/>
    <property type="match status" value="1"/>
</dbReference>
<dbReference type="SUPFAM" id="SSF53098">
    <property type="entry name" value="Ribonuclease H-like"/>
    <property type="match status" value="1"/>
</dbReference>
<keyword evidence="2" id="KW-0378">Hydrolase</keyword>
<dbReference type="RefSeq" id="WP_144358765.1">
    <property type="nucleotide sequence ID" value="NZ_VMNH01000009.1"/>
</dbReference>
<dbReference type="GO" id="GO:0008408">
    <property type="term" value="F:3'-5' exonuclease activity"/>
    <property type="evidence" value="ECO:0007669"/>
    <property type="project" value="TreeGrafter"/>
</dbReference>
<dbReference type="GO" id="GO:0005829">
    <property type="term" value="C:cytosol"/>
    <property type="evidence" value="ECO:0007669"/>
    <property type="project" value="TreeGrafter"/>
</dbReference>
<keyword evidence="1" id="KW-0540">Nuclease</keyword>
<dbReference type="OrthoDB" id="5497329at2"/>
<proteinExistence type="predicted"/>
<dbReference type="Gene3D" id="3.30.420.10">
    <property type="entry name" value="Ribonuclease H-like superfamily/Ribonuclease H"/>
    <property type="match status" value="1"/>
</dbReference>
<dbReference type="InterPro" id="IPR012337">
    <property type="entry name" value="RNaseH-like_sf"/>
</dbReference>
<feature type="domain" description="Exonuclease" evidence="4">
    <location>
        <begin position="53"/>
        <end position="233"/>
    </location>
</feature>
<dbReference type="InterPro" id="IPR013520">
    <property type="entry name" value="Ribonucl_H"/>
</dbReference>
<organism evidence="5 6">
    <name type="scientific">Sedimenticola selenatireducens</name>
    <dbReference type="NCBI Taxonomy" id="191960"/>
    <lineage>
        <taxon>Bacteria</taxon>
        <taxon>Pseudomonadati</taxon>
        <taxon>Pseudomonadota</taxon>
        <taxon>Gammaproteobacteria</taxon>
        <taxon>Chromatiales</taxon>
        <taxon>Sedimenticolaceae</taxon>
        <taxon>Sedimenticola</taxon>
    </lineage>
</organism>
<protein>
    <submittedName>
        <fullName evidence="5">3'-5' exonuclease</fullName>
    </submittedName>
</protein>
<dbReference type="CDD" id="cd06127">
    <property type="entry name" value="DEDDh"/>
    <property type="match status" value="1"/>
</dbReference>
<dbReference type="GO" id="GO:0006259">
    <property type="term" value="P:DNA metabolic process"/>
    <property type="evidence" value="ECO:0007669"/>
    <property type="project" value="UniProtKB-ARBA"/>
</dbReference>